<dbReference type="Gene3D" id="3.40.50.150">
    <property type="entry name" value="Vaccinia Virus protein VP39"/>
    <property type="match status" value="1"/>
</dbReference>
<dbReference type="CDD" id="cd02440">
    <property type="entry name" value="AdoMet_MTases"/>
    <property type="match status" value="1"/>
</dbReference>
<keyword evidence="3" id="KW-0489">Methyltransferase</keyword>
<reference evidence="4" key="1">
    <citation type="submission" date="2016-12" db="EMBL/GenBank/DDBJ databases">
        <authorList>
            <person name="Varghese N."/>
            <person name="Submissions S."/>
        </authorList>
    </citation>
    <scope>NUCLEOTIDE SEQUENCE [LARGE SCALE GENOMIC DNA]</scope>
    <source>
        <strain evidence="4">DSM 11544</strain>
    </source>
</reference>
<accession>A0A1M7S3Y9</accession>
<proteinExistence type="predicted"/>
<evidence type="ECO:0000259" key="2">
    <source>
        <dbReference type="Pfam" id="PF13649"/>
    </source>
</evidence>
<feature type="domain" description="Methyltransferase" evidence="2">
    <location>
        <begin position="60"/>
        <end position="137"/>
    </location>
</feature>
<keyword evidence="1 3" id="KW-0808">Transferase</keyword>
<dbReference type="Proteomes" id="UP000184010">
    <property type="component" value="Unassembled WGS sequence"/>
</dbReference>
<dbReference type="EMBL" id="FRDN01000003">
    <property type="protein sequence ID" value="SHN53347.1"/>
    <property type="molecule type" value="Genomic_DNA"/>
</dbReference>
<evidence type="ECO:0000313" key="3">
    <source>
        <dbReference type="EMBL" id="SHN53347.1"/>
    </source>
</evidence>
<dbReference type="GO" id="GO:0008168">
    <property type="term" value="F:methyltransferase activity"/>
    <property type="evidence" value="ECO:0007669"/>
    <property type="project" value="UniProtKB-KW"/>
</dbReference>
<dbReference type="STRING" id="1121395.SAMN02745215_00527"/>
<sequence>MDSEQIREKWKLRKQNKQASVDMWNSMAGSFGEFELPDFKENSFLNLLEKNKMLNPESLVLDVGCGAGKYSLAIAERCQHITGLDLSPQMIEIAQQKMVEYHIGNSEFFCADWHQLDIEAAGYQKKFDLVLARMTPAIQSADTFEKLTAASKDWCVLAKPIKRKDPVSDELKKLVGISGRRESADEEVLLAFALLWGQGYLPRLEYEQQTWKMEKTIEEAYGLYINRVKTYREITRPEEEKLKDYIKSLARDGFIYEEVDTTIATLFWQVV</sequence>
<dbReference type="AlphaFoldDB" id="A0A1M7S3Y9"/>
<name>A0A1M7S3Y9_9FIRM</name>
<evidence type="ECO:0000313" key="4">
    <source>
        <dbReference type="Proteomes" id="UP000184010"/>
    </source>
</evidence>
<gene>
    <name evidence="3" type="ORF">SAMN02745215_00527</name>
</gene>
<dbReference type="PANTHER" id="PTHR43861">
    <property type="entry name" value="TRANS-ACONITATE 2-METHYLTRANSFERASE-RELATED"/>
    <property type="match status" value="1"/>
</dbReference>
<dbReference type="GO" id="GO:0032259">
    <property type="term" value="P:methylation"/>
    <property type="evidence" value="ECO:0007669"/>
    <property type="project" value="UniProtKB-KW"/>
</dbReference>
<organism evidence="3 4">
    <name type="scientific">Desulfitobacterium chlororespirans DSM 11544</name>
    <dbReference type="NCBI Taxonomy" id="1121395"/>
    <lineage>
        <taxon>Bacteria</taxon>
        <taxon>Bacillati</taxon>
        <taxon>Bacillota</taxon>
        <taxon>Clostridia</taxon>
        <taxon>Eubacteriales</taxon>
        <taxon>Desulfitobacteriaceae</taxon>
        <taxon>Desulfitobacterium</taxon>
    </lineage>
</organism>
<dbReference type="Pfam" id="PF13649">
    <property type="entry name" value="Methyltransf_25"/>
    <property type="match status" value="1"/>
</dbReference>
<dbReference type="InterPro" id="IPR029063">
    <property type="entry name" value="SAM-dependent_MTases_sf"/>
</dbReference>
<protein>
    <submittedName>
        <fullName evidence="3">Methyltransferase domain-containing protein</fullName>
    </submittedName>
</protein>
<dbReference type="SUPFAM" id="SSF53335">
    <property type="entry name" value="S-adenosyl-L-methionine-dependent methyltransferases"/>
    <property type="match status" value="1"/>
</dbReference>
<evidence type="ECO:0000256" key="1">
    <source>
        <dbReference type="ARBA" id="ARBA00022679"/>
    </source>
</evidence>
<dbReference type="InterPro" id="IPR041698">
    <property type="entry name" value="Methyltransf_25"/>
</dbReference>
<dbReference type="RefSeq" id="WP_072771121.1">
    <property type="nucleotide sequence ID" value="NZ_FRDN01000003.1"/>
</dbReference>
<keyword evidence="4" id="KW-1185">Reference proteome</keyword>